<feature type="region of interest" description="Disordered" evidence="4">
    <location>
        <begin position="612"/>
        <end position="658"/>
    </location>
</feature>
<evidence type="ECO:0000313" key="6">
    <source>
        <dbReference type="EMBL" id="GJN91811.1"/>
    </source>
</evidence>
<keyword evidence="7" id="KW-1185">Reference proteome</keyword>
<protein>
    <recommendedName>
        <fullName evidence="5">Protein kinase domain-containing protein</fullName>
    </recommendedName>
</protein>
<feature type="compositionally biased region" description="Polar residues" evidence="4">
    <location>
        <begin position="710"/>
        <end position="727"/>
    </location>
</feature>
<accession>A0AAV5GQL8</accession>
<reference evidence="6 7" key="1">
    <citation type="submission" date="2021-12" db="EMBL/GenBank/DDBJ databases">
        <title>High titer production of polyol ester of fatty acids by Rhodotorula paludigena BS15 towards product separation-free biomass refinery.</title>
        <authorList>
            <person name="Mano J."/>
            <person name="Ono H."/>
            <person name="Tanaka T."/>
            <person name="Naito K."/>
            <person name="Sushida H."/>
            <person name="Ike M."/>
            <person name="Tokuyasu K."/>
            <person name="Kitaoka M."/>
        </authorList>
    </citation>
    <scope>NUCLEOTIDE SEQUENCE [LARGE SCALE GENOMIC DNA]</scope>
    <source>
        <strain evidence="6 7">BS15</strain>
    </source>
</reference>
<comment type="caution">
    <text evidence="6">The sequence shown here is derived from an EMBL/GenBank/DDBJ whole genome shotgun (WGS) entry which is preliminary data.</text>
</comment>
<organism evidence="6 7">
    <name type="scientific">Rhodotorula paludigena</name>
    <dbReference type="NCBI Taxonomy" id="86838"/>
    <lineage>
        <taxon>Eukaryota</taxon>
        <taxon>Fungi</taxon>
        <taxon>Dikarya</taxon>
        <taxon>Basidiomycota</taxon>
        <taxon>Pucciniomycotina</taxon>
        <taxon>Microbotryomycetes</taxon>
        <taxon>Sporidiobolales</taxon>
        <taxon>Sporidiobolaceae</taxon>
        <taxon>Rhodotorula</taxon>
    </lineage>
</organism>
<dbReference type="Gene3D" id="1.10.510.10">
    <property type="entry name" value="Transferase(Phosphotransferase) domain 1"/>
    <property type="match status" value="1"/>
</dbReference>
<feature type="compositionally biased region" description="Low complexity" evidence="4">
    <location>
        <begin position="954"/>
        <end position="971"/>
    </location>
</feature>
<dbReference type="Proteomes" id="UP001342314">
    <property type="component" value="Unassembled WGS sequence"/>
</dbReference>
<dbReference type="SUPFAM" id="SSF56112">
    <property type="entry name" value="Protein kinase-like (PK-like)"/>
    <property type="match status" value="1"/>
</dbReference>
<feature type="region of interest" description="Disordered" evidence="4">
    <location>
        <begin position="497"/>
        <end position="518"/>
    </location>
</feature>
<evidence type="ECO:0000259" key="5">
    <source>
        <dbReference type="PROSITE" id="PS50011"/>
    </source>
</evidence>
<dbReference type="PROSITE" id="PS50011">
    <property type="entry name" value="PROTEIN_KINASE_DOM"/>
    <property type="match status" value="1"/>
</dbReference>
<feature type="compositionally biased region" description="Polar residues" evidence="4">
    <location>
        <begin position="987"/>
        <end position="999"/>
    </location>
</feature>
<dbReference type="InterPro" id="IPR000719">
    <property type="entry name" value="Prot_kinase_dom"/>
</dbReference>
<gene>
    <name evidence="6" type="ORF">Rhopal_004834-T1</name>
</gene>
<feature type="compositionally biased region" description="Basic and acidic residues" evidence="4">
    <location>
        <begin position="1023"/>
        <end position="1032"/>
    </location>
</feature>
<dbReference type="CDD" id="cd07830">
    <property type="entry name" value="STKc_MAK_like"/>
    <property type="match status" value="1"/>
</dbReference>
<feature type="compositionally biased region" description="Polar residues" evidence="4">
    <location>
        <begin position="1013"/>
        <end position="1022"/>
    </location>
</feature>
<feature type="compositionally biased region" description="Low complexity" evidence="4">
    <location>
        <begin position="106"/>
        <end position="119"/>
    </location>
</feature>
<feature type="compositionally biased region" description="Low complexity" evidence="4">
    <location>
        <begin position="504"/>
        <end position="518"/>
    </location>
</feature>
<feature type="region of interest" description="Disordered" evidence="4">
    <location>
        <begin position="26"/>
        <end position="47"/>
    </location>
</feature>
<keyword evidence="2" id="KW-0547">Nucleotide-binding</keyword>
<proteinExistence type="predicted"/>
<evidence type="ECO:0000256" key="4">
    <source>
        <dbReference type="SAM" id="MobiDB-lite"/>
    </source>
</evidence>
<feature type="region of interest" description="Disordered" evidence="4">
    <location>
        <begin position="1214"/>
        <end position="1254"/>
    </location>
</feature>
<evidence type="ECO:0000256" key="2">
    <source>
        <dbReference type="ARBA" id="ARBA00022741"/>
    </source>
</evidence>
<dbReference type="PROSITE" id="PS00108">
    <property type="entry name" value="PROTEIN_KINASE_ST"/>
    <property type="match status" value="1"/>
</dbReference>
<keyword evidence="1" id="KW-0418">Kinase</keyword>
<dbReference type="GO" id="GO:0005524">
    <property type="term" value="F:ATP binding"/>
    <property type="evidence" value="ECO:0007669"/>
    <property type="project" value="UniProtKB-KW"/>
</dbReference>
<feature type="compositionally biased region" description="Low complexity" evidence="4">
    <location>
        <begin position="539"/>
        <end position="561"/>
    </location>
</feature>
<dbReference type="Gene3D" id="3.30.200.20">
    <property type="entry name" value="Phosphorylase Kinase, domain 1"/>
    <property type="match status" value="1"/>
</dbReference>
<feature type="domain" description="Protein kinase" evidence="5">
    <location>
        <begin position="141"/>
        <end position="484"/>
    </location>
</feature>
<dbReference type="PANTHER" id="PTHR24055">
    <property type="entry name" value="MITOGEN-ACTIVATED PROTEIN KINASE"/>
    <property type="match status" value="1"/>
</dbReference>
<keyword evidence="3" id="KW-0067">ATP-binding</keyword>
<feature type="region of interest" description="Disordered" evidence="4">
    <location>
        <begin position="106"/>
        <end position="128"/>
    </location>
</feature>
<dbReference type="GO" id="GO:0004674">
    <property type="term" value="F:protein serine/threonine kinase activity"/>
    <property type="evidence" value="ECO:0007669"/>
    <property type="project" value="UniProtKB-KW"/>
</dbReference>
<evidence type="ECO:0000313" key="7">
    <source>
        <dbReference type="Proteomes" id="UP001342314"/>
    </source>
</evidence>
<dbReference type="Pfam" id="PF00069">
    <property type="entry name" value="Pkinase"/>
    <property type="match status" value="1"/>
</dbReference>
<dbReference type="InterPro" id="IPR011009">
    <property type="entry name" value="Kinase-like_dom_sf"/>
</dbReference>
<feature type="region of interest" description="Disordered" evidence="4">
    <location>
        <begin position="946"/>
        <end position="1051"/>
    </location>
</feature>
<dbReference type="FunFam" id="1.10.510.10:FF:000314">
    <property type="entry name" value="Serine threonine-protein kinase mak"/>
    <property type="match status" value="1"/>
</dbReference>
<feature type="region of interest" description="Disordered" evidence="4">
    <location>
        <begin position="710"/>
        <end position="765"/>
    </location>
</feature>
<evidence type="ECO:0000256" key="3">
    <source>
        <dbReference type="ARBA" id="ARBA00022840"/>
    </source>
</evidence>
<dbReference type="InterPro" id="IPR050117">
    <property type="entry name" value="MAPK"/>
</dbReference>
<feature type="compositionally biased region" description="Low complexity" evidence="4">
    <location>
        <begin position="818"/>
        <end position="839"/>
    </location>
</feature>
<feature type="region of interest" description="Disordered" evidence="4">
    <location>
        <begin position="539"/>
        <end position="578"/>
    </location>
</feature>
<keyword evidence="1" id="KW-0808">Transferase</keyword>
<sequence>MSPALTSRLPPILTAAAPAFPAGALAGAKSSSPAPLHARASAHPALRQPPAEIAGLGIRGAEAAAAGGAEGRGVRVGSEALVSPSGLTTPLPEYGMASAASPVASTSSAHFPHSASPPVSQHPPAAPYTREFPPPLAPRHWTVLKEVGDGSFGTVWLADWHSPLNLPSGTQLPGPSSRPEYKGKQLVAIKRMKKAFEGGWDECLKLKELKSLRQIPMHPNIIPLYDAFLLPTTRELYFVFECMEGNLYQLTKSRKGRPLASGLTASIFYQITAGLHHIHSHGYFHRDMKPENLLITTTGLADYPCSSLFALPGSPPEKDVIVVVKLADFGLARETASRPPYTEYVSTRWYRAPEVLLRSRDYSVPVDMWALGTILVEIVTLKPLFPGDSEVDQVYKICEVLGDPGTDYGTDEHGRQRGGGVWARGVKMAKDVGFAFPKVPPRNFASLFDQNVVPIQLIECIADLLRYEPRARLTTQQCLDHAYFRDVAFRFTPRAPAQTHVQQLPTPATSLTSTTSYSSTHGPSSLSLAASALSSSSKPASLASPRSIPPSHSHAPGAAPSFKLPFTSDPNAAALPSPDHFAQHRSHRNFSISSGVSGTSGLSGYQIHVQPAAASPQPHATNGAAAGPSDRASIMSLPSPAPGTGQWNGHDASWANGAGGSGLHPAAAMGGLGRRGSLAPSVAASTYYDGSVFEGVAPSRASSIMSFPTGASSTPQFPSLSPQQSRVDSLAGGVPIAGPSSNGAAEDAAMAGNRPASPTSSIYSQGQYPAAASPALSARSRWSLFSSGDPVRAGAGAAGSAPLAFATTGANPLKRSPSNASMSSFVSGSSHAGAASLSSLDPKKAKKEAERLAREQEKSARVAKEQAARERARAVIKKKTQLKEAADPLHTFAQQGKGGEGAEALGTQVLSSGASFVDKGKGRALPNDRMVQNRMPQIIEDTSRLHVSTPGYDPYGASGPGPSASAPSLAGMRYKARRRDEDDDVHSVSSNETGQSQQHWPFPIQPGRGRPFSISSKATSASDPERRVRSEAPEMDPLARVSSISSLPNPRGGIASAGLASGSMHRFPSYGHYTAPSTGHSSLDTNLISNMQGLATTSTTELHWPHGRQGAEFRSDSRQRLTSPHGAERYSPYVVPPMRSPGPTLPPIQSFDVPPQSTNPLLRQHTAGGASIASFRSTPATMPSYFVQQPSGVDAGKGGEAVSGTTYLLPYLPAMDADPPESGMSPVSATFPYPSPSLSATGAAEHTPHQYTPG</sequence>
<feature type="region of interest" description="Disordered" evidence="4">
    <location>
        <begin position="813"/>
        <end position="863"/>
    </location>
</feature>
<dbReference type="EMBL" id="BQKY01000009">
    <property type="protein sequence ID" value="GJN91811.1"/>
    <property type="molecule type" value="Genomic_DNA"/>
</dbReference>
<dbReference type="InterPro" id="IPR008271">
    <property type="entry name" value="Ser/Thr_kinase_AS"/>
</dbReference>
<feature type="region of interest" description="Disordered" evidence="4">
    <location>
        <begin position="1099"/>
        <end position="1134"/>
    </location>
</feature>
<feature type="compositionally biased region" description="Basic and acidic residues" evidence="4">
    <location>
        <begin position="1109"/>
        <end position="1119"/>
    </location>
</feature>
<dbReference type="SMART" id="SM00220">
    <property type="entry name" value="S_TKc"/>
    <property type="match status" value="1"/>
</dbReference>
<keyword evidence="1" id="KW-0723">Serine/threonine-protein kinase</keyword>
<feature type="compositionally biased region" description="Basic and acidic residues" evidence="4">
    <location>
        <begin position="841"/>
        <end position="863"/>
    </location>
</feature>
<name>A0AAV5GQL8_9BASI</name>
<dbReference type="AlphaFoldDB" id="A0AAV5GQL8"/>
<evidence type="ECO:0000256" key="1">
    <source>
        <dbReference type="ARBA" id="ARBA00022527"/>
    </source>
</evidence>
<feature type="compositionally biased region" description="Polar residues" evidence="4">
    <location>
        <begin position="756"/>
        <end position="765"/>
    </location>
</feature>